<protein>
    <submittedName>
        <fullName evidence="1">CamS sex pheromone cAM373 family protein</fullName>
    </submittedName>
</protein>
<accession>A0A0B6ADF1</accession>
<dbReference type="CDD" id="cd13441">
    <property type="entry name" value="CamS_repeat_1"/>
    <property type="match status" value="1"/>
</dbReference>
<dbReference type="RefSeq" id="WP_034654682.1">
    <property type="nucleotide sequence ID" value="NZ_BCVB01000013.1"/>
</dbReference>
<dbReference type="Gene3D" id="3.10.570.10">
    <property type="entry name" value="sex pheromone staph- cam373 precursor domain"/>
    <property type="match status" value="1"/>
</dbReference>
<dbReference type="PIRSF" id="PIRSF012509">
    <property type="entry name" value="CamS"/>
    <property type="match status" value="1"/>
</dbReference>
<proteinExistence type="predicted"/>
<dbReference type="KEGG" id="bmeg:BG04_2580"/>
<sequence length="397" mass="44757">MKKILLLSLAVMLVTSACAPNLSDDKETVQQTNNKKEKAVIPKYSISDDYYRTILPFKAGVARGLVAANLNNRLDAQEFETGLMRLSTDSYSPKKYVYQEGQYLDKDTIRSWLSRKLSDKQFKDLQSKTKDKTAKKKLKNNGLNPIDTEKGDLKTRNETSPMYLANITEQDYLIQDGDDKVKLGGVTIGLAMNSVHYYTEENGYAREVKLTNKEIEAQGKQMADEIVKRMRDIKGLENVPVRVALFKQSAKSSLTPGNFIAVGNAGSNDTAVGSWDNLDEQYYLFPSSDATKDHRDDAMKFDEFKAQIEDYFPNFTSVVGKGYYKDGQLQKMTIDIPVQFYGKGEIVGFTQYVAGLMLDHFPSYMETSISINSVSGPEALIVRKADEDKPFVHIYEE</sequence>
<dbReference type="Pfam" id="PF07537">
    <property type="entry name" value="CamS"/>
    <property type="match status" value="1"/>
</dbReference>
<dbReference type="CDD" id="cd13440">
    <property type="entry name" value="CamS_repeat_2"/>
    <property type="match status" value="1"/>
</dbReference>
<dbReference type="InterPro" id="IPR011426">
    <property type="entry name" value="CamS"/>
</dbReference>
<name>A0A0B6ADF1_PRIM2</name>
<dbReference type="EMBL" id="CP009920">
    <property type="protein sequence ID" value="AJI21561.1"/>
    <property type="molecule type" value="Genomic_DNA"/>
</dbReference>
<gene>
    <name evidence="1" type="ORF">BG04_2580</name>
</gene>
<organism evidence="1 2">
    <name type="scientific">Priestia megaterium (strain ATCC 14581 / DSM 32 / CCUG 1817 / JCM 2506 / NBRC 15308 / NCIMB 9376 / NCTC 10342 / NRRL B-14308 / VKM B-512 / Ford 19)</name>
    <name type="common">Bacillus megaterium</name>
    <dbReference type="NCBI Taxonomy" id="1348623"/>
    <lineage>
        <taxon>Bacteria</taxon>
        <taxon>Bacillati</taxon>
        <taxon>Bacillota</taxon>
        <taxon>Bacilli</taxon>
        <taxon>Bacillales</taxon>
        <taxon>Bacillaceae</taxon>
        <taxon>Priestia</taxon>
    </lineage>
</organism>
<dbReference type="Proteomes" id="UP000031829">
    <property type="component" value="Chromosome"/>
</dbReference>
<dbReference type="GeneID" id="93640651"/>
<evidence type="ECO:0000313" key="1">
    <source>
        <dbReference type="EMBL" id="AJI21561.1"/>
    </source>
</evidence>
<reference evidence="1 2" key="1">
    <citation type="journal article" date="2015" name="Genome Announc.">
        <title>Complete genome sequences for 35 biothreat assay-relevant bacillus species.</title>
        <authorList>
            <person name="Johnson S.L."/>
            <person name="Daligault H.E."/>
            <person name="Davenport K.W."/>
            <person name="Jaissle J."/>
            <person name="Frey K.G."/>
            <person name="Ladner J.T."/>
            <person name="Broomall S.M."/>
            <person name="Bishop-Lilly K.A."/>
            <person name="Bruce D.C."/>
            <person name="Gibbons H.S."/>
            <person name="Coyne S.R."/>
            <person name="Lo C.C."/>
            <person name="Meincke L."/>
            <person name="Munk A.C."/>
            <person name="Koroleva G.I."/>
            <person name="Rosenzweig C.N."/>
            <person name="Palacios G.F."/>
            <person name="Redden C.L."/>
            <person name="Minogue T.D."/>
            <person name="Chain P.S."/>
        </authorList>
    </citation>
    <scope>NUCLEOTIDE SEQUENCE [LARGE SCALE GENOMIC DNA]</scope>
    <source>
        <strain evidence="2">ATCC 14581 / DSM 32 / JCM 2506 / NBRC 15308 / NCIMB 9376 / NCTC 10342 / NRRL B-14308 / VKM B-512</strain>
    </source>
</reference>
<evidence type="ECO:0000313" key="2">
    <source>
        <dbReference type="Proteomes" id="UP000031829"/>
    </source>
</evidence>
<dbReference type="PROSITE" id="PS51257">
    <property type="entry name" value="PROKAR_LIPOPROTEIN"/>
    <property type="match status" value="1"/>
</dbReference>
<dbReference type="HOGENOM" id="CLU_052482_0_0_9"/>
<dbReference type="AlphaFoldDB" id="A0A0B6ADF1"/>